<protein>
    <submittedName>
        <fullName evidence="2">451_t:CDS:1</fullName>
    </submittedName>
</protein>
<evidence type="ECO:0000256" key="1">
    <source>
        <dbReference type="SAM" id="MobiDB-lite"/>
    </source>
</evidence>
<gene>
    <name evidence="2" type="ORF">FWILDA_LOCUS15247</name>
</gene>
<keyword evidence="3" id="KW-1185">Reference proteome</keyword>
<proteinExistence type="predicted"/>
<evidence type="ECO:0000313" key="3">
    <source>
        <dbReference type="Proteomes" id="UP001153678"/>
    </source>
</evidence>
<dbReference type="Proteomes" id="UP001153678">
    <property type="component" value="Unassembled WGS sequence"/>
</dbReference>
<dbReference type="EMBL" id="CAMKVN010007734">
    <property type="protein sequence ID" value="CAI2191788.1"/>
    <property type="molecule type" value="Genomic_DNA"/>
</dbReference>
<feature type="non-terminal residue" evidence="2">
    <location>
        <position position="50"/>
    </location>
</feature>
<reference evidence="2" key="1">
    <citation type="submission" date="2022-08" db="EMBL/GenBank/DDBJ databases">
        <authorList>
            <person name="Kallberg Y."/>
            <person name="Tangrot J."/>
            <person name="Rosling A."/>
        </authorList>
    </citation>
    <scope>NUCLEOTIDE SEQUENCE</scope>
    <source>
        <strain evidence="2">Wild A</strain>
    </source>
</reference>
<feature type="region of interest" description="Disordered" evidence="1">
    <location>
        <begin position="1"/>
        <end position="50"/>
    </location>
</feature>
<accession>A0A9W4X7B7</accession>
<comment type="caution">
    <text evidence="2">The sequence shown here is derived from an EMBL/GenBank/DDBJ whole genome shotgun (WGS) entry which is preliminary data.</text>
</comment>
<organism evidence="2 3">
    <name type="scientific">Funneliformis geosporum</name>
    <dbReference type="NCBI Taxonomy" id="1117311"/>
    <lineage>
        <taxon>Eukaryota</taxon>
        <taxon>Fungi</taxon>
        <taxon>Fungi incertae sedis</taxon>
        <taxon>Mucoromycota</taxon>
        <taxon>Glomeromycotina</taxon>
        <taxon>Glomeromycetes</taxon>
        <taxon>Glomerales</taxon>
        <taxon>Glomeraceae</taxon>
        <taxon>Funneliformis</taxon>
    </lineage>
</organism>
<dbReference type="AlphaFoldDB" id="A0A9W4X7B7"/>
<name>A0A9W4X7B7_9GLOM</name>
<sequence length="50" mass="5644">YKNRSKSNINPLNNNSEQSVNEPFESSEYTTKEDNILGSSNKIKHNGDSN</sequence>
<evidence type="ECO:0000313" key="2">
    <source>
        <dbReference type="EMBL" id="CAI2191788.1"/>
    </source>
</evidence>
<feature type="compositionally biased region" description="Polar residues" evidence="1">
    <location>
        <begin position="1"/>
        <end position="21"/>
    </location>
</feature>